<dbReference type="STRING" id="1560234.SP90_14910"/>
<feature type="transmembrane region" description="Helical" evidence="6">
    <location>
        <begin position="212"/>
        <end position="231"/>
    </location>
</feature>
<gene>
    <name evidence="7" type="ORF">SP90_14910</name>
</gene>
<evidence type="ECO:0000256" key="4">
    <source>
        <dbReference type="ARBA" id="ARBA00022989"/>
    </source>
</evidence>
<comment type="caution">
    <text evidence="7">The sequence shown here is derived from an EMBL/GenBank/DDBJ whole genome shotgun (WGS) entry which is preliminary data.</text>
</comment>
<feature type="transmembrane region" description="Helical" evidence="6">
    <location>
        <begin position="380"/>
        <end position="400"/>
    </location>
</feature>
<feature type="transmembrane region" description="Helical" evidence="6">
    <location>
        <begin position="49"/>
        <end position="69"/>
    </location>
</feature>
<organism evidence="7 8">
    <name type="scientific">Halodesulfovibrio spirochaetisodalis</name>
    <dbReference type="NCBI Taxonomy" id="1560234"/>
    <lineage>
        <taxon>Bacteria</taxon>
        <taxon>Pseudomonadati</taxon>
        <taxon>Thermodesulfobacteriota</taxon>
        <taxon>Desulfovibrionia</taxon>
        <taxon>Desulfovibrionales</taxon>
        <taxon>Desulfovibrionaceae</taxon>
        <taxon>Halodesulfovibrio</taxon>
    </lineage>
</organism>
<feature type="transmembrane region" description="Helical" evidence="6">
    <location>
        <begin position="89"/>
        <end position="114"/>
    </location>
</feature>
<keyword evidence="3 6" id="KW-0812">Transmembrane</keyword>
<feature type="transmembrane region" description="Helical" evidence="6">
    <location>
        <begin position="442"/>
        <end position="458"/>
    </location>
</feature>
<feature type="transmembrane region" description="Helical" evidence="6">
    <location>
        <begin position="145"/>
        <end position="166"/>
    </location>
</feature>
<proteinExistence type="predicted"/>
<dbReference type="InterPro" id="IPR050367">
    <property type="entry name" value="APC_superfamily"/>
</dbReference>
<name>A0A1B7X9F7_9BACT</name>
<dbReference type="PANTHER" id="PTHR42770">
    <property type="entry name" value="AMINO ACID TRANSPORTER-RELATED"/>
    <property type="match status" value="1"/>
</dbReference>
<keyword evidence="5 6" id="KW-0472">Membrane</keyword>
<dbReference type="AlphaFoldDB" id="A0A1B7X9F7"/>
<dbReference type="PIRSF" id="PIRSF006060">
    <property type="entry name" value="AA_transporter"/>
    <property type="match status" value="1"/>
</dbReference>
<evidence type="ECO:0000313" key="7">
    <source>
        <dbReference type="EMBL" id="OBQ45986.1"/>
    </source>
</evidence>
<evidence type="ECO:0000256" key="5">
    <source>
        <dbReference type="ARBA" id="ARBA00023136"/>
    </source>
</evidence>
<protein>
    <submittedName>
        <fullName evidence="7">Amino acid permease</fullName>
    </submittedName>
</protein>
<evidence type="ECO:0000313" key="8">
    <source>
        <dbReference type="Proteomes" id="UP000091979"/>
    </source>
</evidence>
<feature type="transmembrane region" description="Helical" evidence="6">
    <location>
        <begin position="121"/>
        <end position="139"/>
    </location>
</feature>
<sequence length="486" mass="51581">MSGNSTNSDDTSALKKSIKPSQAWALALGAILGWGAFVLPALRFLPSAGPLAACIGFMLGGGMLFFVAISYGNMVSKYPVAGGAFTFAYIGFGPTAAFICGWALVLGYICIIALNATALALLSRFLLPGVFEVGYLYTIVGWKVYAGELAMLIAILAGCGFLNYCGADLVGKIQVFLAFALVAGVFALFSGSCLMESASVSNLFPLYAEDKGLIASIMAITAIAPWLYVGFDTIPQAAEEFDFPHKDAQRLMLSAIAWGVLLYALVTIAVAVVMPYQELLQMDVPWATGTVAKMSLGNAGSVILAIAVSAAIFTGINGFFIASSRLLFSMGRAKVLPAWFAQIHPKHQTPHNAIVFVLVIAISAPFFGREVLNWVVDMSAIGTVVAYLYSCLAAYKYMVAHPFEEGSKKGKINAALGTLSSVICLCLLTIPGSPGAIGSESWMALLVWCALGGIFYKTKIGEFTSMSRKEQTELILGCSSRPVFFK</sequence>
<dbReference type="Gene3D" id="1.20.1740.10">
    <property type="entry name" value="Amino acid/polyamine transporter I"/>
    <property type="match status" value="1"/>
</dbReference>
<evidence type="ECO:0000256" key="3">
    <source>
        <dbReference type="ARBA" id="ARBA00022692"/>
    </source>
</evidence>
<dbReference type="GO" id="GO:0022857">
    <property type="term" value="F:transmembrane transporter activity"/>
    <property type="evidence" value="ECO:0007669"/>
    <property type="project" value="InterPro"/>
</dbReference>
<feature type="transmembrane region" description="Helical" evidence="6">
    <location>
        <begin position="302"/>
        <end position="328"/>
    </location>
</feature>
<reference evidence="7 8" key="1">
    <citation type="submission" date="2015-01" db="EMBL/GenBank/DDBJ databases">
        <title>Desulfovibrio sp. JC271 draft genome sequence.</title>
        <authorList>
            <person name="Shivani Y."/>
            <person name="Subhash Y."/>
            <person name="Sasikala C."/>
            <person name="Ramana C.V."/>
        </authorList>
    </citation>
    <scope>NUCLEOTIDE SEQUENCE [LARGE SCALE GENOMIC DNA]</scope>
    <source>
        <strain evidence="7 8">JC271</strain>
    </source>
</reference>
<feature type="transmembrane region" description="Helical" evidence="6">
    <location>
        <begin position="412"/>
        <end position="430"/>
    </location>
</feature>
<keyword evidence="2" id="KW-1003">Cell membrane</keyword>
<dbReference type="OrthoDB" id="138827at2"/>
<dbReference type="Proteomes" id="UP000091979">
    <property type="component" value="Unassembled WGS sequence"/>
</dbReference>
<keyword evidence="4 6" id="KW-1133">Transmembrane helix</keyword>
<evidence type="ECO:0000256" key="2">
    <source>
        <dbReference type="ARBA" id="ARBA00022475"/>
    </source>
</evidence>
<feature type="transmembrane region" description="Helical" evidence="6">
    <location>
        <begin position="251"/>
        <end position="276"/>
    </location>
</feature>
<feature type="transmembrane region" description="Helical" evidence="6">
    <location>
        <begin position="349"/>
        <end position="368"/>
    </location>
</feature>
<evidence type="ECO:0000256" key="6">
    <source>
        <dbReference type="SAM" id="Phobius"/>
    </source>
</evidence>
<evidence type="ECO:0000256" key="1">
    <source>
        <dbReference type="ARBA" id="ARBA00004651"/>
    </source>
</evidence>
<dbReference type="GO" id="GO:0005886">
    <property type="term" value="C:plasma membrane"/>
    <property type="evidence" value="ECO:0007669"/>
    <property type="project" value="UniProtKB-SubCell"/>
</dbReference>
<dbReference type="RefSeq" id="WP_066858073.1">
    <property type="nucleotide sequence ID" value="NZ_JXMS01000033.1"/>
</dbReference>
<dbReference type="PATRIC" id="fig|1560234.3.peg.2263"/>
<dbReference type="EMBL" id="JXMS01000033">
    <property type="protein sequence ID" value="OBQ45986.1"/>
    <property type="molecule type" value="Genomic_DNA"/>
</dbReference>
<dbReference type="PANTHER" id="PTHR42770:SF7">
    <property type="entry name" value="MEMBRANE PROTEIN"/>
    <property type="match status" value="1"/>
</dbReference>
<feature type="transmembrane region" description="Helical" evidence="6">
    <location>
        <begin position="173"/>
        <end position="192"/>
    </location>
</feature>
<feature type="transmembrane region" description="Helical" evidence="6">
    <location>
        <begin position="23"/>
        <end position="42"/>
    </location>
</feature>
<keyword evidence="8" id="KW-1185">Reference proteome</keyword>
<comment type="subcellular location">
    <subcellularLocation>
        <location evidence="1">Cell membrane</location>
        <topology evidence="1">Multi-pass membrane protein</topology>
    </subcellularLocation>
</comment>
<accession>A0A1B7X9F7</accession>
<dbReference type="InterPro" id="IPR002293">
    <property type="entry name" value="AA/rel_permease1"/>
</dbReference>
<dbReference type="Pfam" id="PF13520">
    <property type="entry name" value="AA_permease_2"/>
    <property type="match status" value="1"/>
</dbReference>